<comment type="caution">
    <text evidence="8">The sequence shown here is derived from an EMBL/GenBank/DDBJ whole genome shotgun (WGS) entry which is preliminary data.</text>
</comment>
<dbReference type="Proteomes" id="UP000235162">
    <property type="component" value="Unassembled WGS sequence"/>
</dbReference>
<dbReference type="Gene3D" id="3.90.380.10">
    <property type="entry name" value="Naphthalene 1,2-dioxygenase Alpha Subunit, Chain A, domain 1"/>
    <property type="match status" value="1"/>
</dbReference>
<keyword evidence="6" id="KW-0411">Iron-sulfur</keyword>
<dbReference type="PANTHER" id="PTHR43756">
    <property type="entry name" value="CHOLINE MONOOXYGENASE, CHLOROPLASTIC"/>
    <property type="match status" value="1"/>
</dbReference>
<keyword evidence="5" id="KW-0408">Iron</keyword>
<reference evidence="8 9" key="1">
    <citation type="submission" date="2018-01" db="EMBL/GenBank/DDBJ databases">
        <title>The draft genome sequence of Halioglobus japonicus S1-36.</title>
        <authorList>
            <person name="Du Z.-J."/>
            <person name="Shi M.-J."/>
        </authorList>
    </citation>
    <scope>NUCLEOTIDE SEQUENCE [LARGE SCALE GENOMIC DNA]</scope>
    <source>
        <strain evidence="8 9">S1-36</strain>
    </source>
</reference>
<organism evidence="8 9">
    <name type="scientific">Halioglobus japonicus</name>
    <dbReference type="NCBI Taxonomy" id="930805"/>
    <lineage>
        <taxon>Bacteria</taxon>
        <taxon>Pseudomonadati</taxon>
        <taxon>Pseudomonadota</taxon>
        <taxon>Gammaproteobacteria</taxon>
        <taxon>Cellvibrionales</taxon>
        <taxon>Halieaceae</taxon>
        <taxon>Halioglobus</taxon>
    </lineage>
</organism>
<dbReference type="Gene3D" id="2.102.10.10">
    <property type="entry name" value="Rieske [2Fe-2S] iron-sulphur domain"/>
    <property type="match status" value="1"/>
</dbReference>
<dbReference type="PRINTS" id="PR00090">
    <property type="entry name" value="RNGDIOXGNASE"/>
</dbReference>
<dbReference type="GO" id="GO:0016491">
    <property type="term" value="F:oxidoreductase activity"/>
    <property type="evidence" value="ECO:0007669"/>
    <property type="project" value="UniProtKB-KW"/>
</dbReference>
<evidence type="ECO:0000256" key="6">
    <source>
        <dbReference type="ARBA" id="ARBA00023014"/>
    </source>
</evidence>
<dbReference type="InterPro" id="IPR001663">
    <property type="entry name" value="Rng_hydr_dOase-A"/>
</dbReference>
<sequence length="161" mass="18282">MNPQQATTLLSQMLGLIEEQRSQHGESGVLRVNDYICAERLERELAVLFRQYPLLIAHVSQLRDPGDFVTAQVGTMPLLLNRDRHGGLNAFINACRHRGARLTTAPCGSARAFKCPFMCRVRSLFPTWRWRRIRWSSCRWLSERGLSGCNRGVGRSIGTRA</sequence>
<keyword evidence="9" id="KW-1185">Reference proteome</keyword>
<evidence type="ECO:0000256" key="2">
    <source>
        <dbReference type="ARBA" id="ARBA00022714"/>
    </source>
</evidence>
<protein>
    <recommendedName>
        <fullName evidence="7">Rieske domain-containing protein</fullName>
    </recommendedName>
</protein>
<dbReference type="InterPro" id="IPR017941">
    <property type="entry name" value="Rieske_2Fe-2S"/>
</dbReference>
<evidence type="ECO:0000256" key="4">
    <source>
        <dbReference type="ARBA" id="ARBA00023002"/>
    </source>
</evidence>
<dbReference type="Pfam" id="PF00355">
    <property type="entry name" value="Rieske"/>
    <property type="match status" value="1"/>
</dbReference>
<dbReference type="AlphaFoldDB" id="A0AAP8SMJ4"/>
<proteinExistence type="inferred from homology"/>
<evidence type="ECO:0000256" key="5">
    <source>
        <dbReference type="ARBA" id="ARBA00023004"/>
    </source>
</evidence>
<keyword evidence="4" id="KW-0560">Oxidoreductase</keyword>
<evidence type="ECO:0000256" key="1">
    <source>
        <dbReference type="ARBA" id="ARBA00008751"/>
    </source>
</evidence>
<dbReference type="SUPFAM" id="SSF50022">
    <property type="entry name" value="ISP domain"/>
    <property type="match status" value="1"/>
</dbReference>
<name>A0AAP8SMJ4_9GAMM</name>
<accession>A0AAP8SMJ4</accession>
<dbReference type="PANTHER" id="PTHR43756:SF1">
    <property type="entry name" value="3-PHENYLPROPIONATE_CINNAMIC ACID DIOXYGENASE SUBUNIT ALPHA"/>
    <property type="match status" value="1"/>
</dbReference>
<dbReference type="GO" id="GO:0051537">
    <property type="term" value="F:2 iron, 2 sulfur cluster binding"/>
    <property type="evidence" value="ECO:0007669"/>
    <property type="project" value="UniProtKB-KW"/>
</dbReference>
<keyword evidence="3" id="KW-0479">Metal-binding</keyword>
<comment type="similarity">
    <text evidence="1">Belongs to the bacterial ring-hydroxylating dioxygenase alpha subunit family.</text>
</comment>
<dbReference type="InterPro" id="IPR036922">
    <property type="entry name" value="Rieske_2Fe-2S_sf"/>
</dbReference>
<evidence type="ECO:0000313" key="9">
    <source>
        <dbReference type="Proteomes" id="UP000235162"/>
    </source>
</evidence>
<keyword evidence="2" id="KW-0001">2Fe-2S</keyword>
<evidence type="ECO:0000256" key="3">
    <source>
        <dbReference type="ARBA" id="ARBA00022723"/>
    </source>
</evidence>
<dbReference type="KEGG" id="hja:BST95_02085"/>
<feature type="domain" description="Rieske" evidence="7">
    <location>
        <begin position="54"/>
        <end position="117"/>
    </location>
</feature>
<dbReference type="PROSITE" id="PS51296">
    <property type="entry name" value="RIESKE"/>
    <property type="match status" value="1"/>
</dbReference>
<evidence type="ECO:0000259" key="7">
    <source>
        <dbReference type="PROSITE" id="PS51296"/>
    </source>
</evidence>
<gene>
    <name evidence="8" type="ORF">C0029_16350</name>
</gene>
<evidence type="ECO:0000313" key="8">
    <source>
        <dbReference type="EMBL" id="PLW85098.1"/>
    </source>
</evidence>
<dbReference type="GO" id="GO:0046872">
    <property type="term" value="F:metal ion binding"/>
    <property type="evidence" value="ECO:0007669"/>
    <property type="project" value="UniProtKB-KW"/>
</dbReference>
<dbReference type="EMBL" id="PKUR01000004">
    <property type="protein sequence ID" value="PLW85098.1"/>
    <property type="molecule type" value="Genomic_DNA"/>
</dbReference>